<protein>
    <submittedName>
        <fullName evidence="1">Uncharacterized protein</fullName>
    </submittedName>
</protein>
<sequence>MKLIPIFTFINLVLSIEFYNFDNFNFGEVEKFSTLKAVSFFKLLFGGDNNDLDSEDIRFLNNQFKPSNKPTLVVSVNKASDKIPFNANFKTGYSDFFERITIKNRDINELQFGDEISLFKSLGFSQPLNSNDVFYFNIDDESIIDDLMDLKDKFSIILINLDNKLSKRDSASCFETEEACQIGTSNCNSHGICSKMSSKCWSCICSSSFNKTTSKTTNWSGYDCSKKDVSSVANLLLWSSITIFIMFAGGVKFLMSIGDEPLPGILDLN</sequence>
<dbReference type="Proteomes" id="UP001152531">
    <property type="component" value="Unassembled WGS sequence"/>
</dbReference>
<evidence type="ECO:0000313" key="2">
    <source>
        <dbReference type="Proteomes" id="UP001152531"/>
    </source>
</evidence>
<comment type="caution">
    <text evidence="1">The sequence shown here is derived from an EMBL/GenBank/DDBJ whole genome shotgun (WGS) entry which is preliminary data.</text>
</comment>
<accession>A0ACA9Y7A6</accession>
<gene>
    <name evidence="1" type="ORF">CLIB1444_04S07602</name>
</gene>
<proteinExistence type="predicted"/>
<keyword evidence="2" id="KW-1185">Reference proteome</keyword>
<evidence type="ECO:0000313" key="1">
    <source>
        <dbReference type="EMBL" id="CAH6720771.1"/>
    </source>
</evidence>
<reference evidence="1" key="1">
    <citation type="submission" date="2022-06" db="EMBL/GenBank/DDBJ databases">
        <authorList>
            <person name="Legras J.-L."/>
            <person name="Devillers H."/>
            <person name="Grondin C."/>
        </authorList>
    </citation>
    <scope>NUCLEOTIDE SEQUENCE</scope>
    <source>
        <strain evidence="1">CLIB 1444</strain>
    </source>
</reference>
<dbReference type="EMBL" id="CALSDN010000004">
    <property type="protein sequence ID" value="CAH6720771.1"/>
    <property type="molecule type" value="Genomic_DNA"/>
</dbReference>
<organism evidence="1 2">
    <name type="scientific">[Candida] jaroonii</name>
    <dbReference type="NCBI Taxonomy" id="467808"/>
    <lineage>
        <taxon>Eukaryota</taxon>
        <taxon>Fungi</taxon>
        <taxon>Dikarya</taxon>
        <taxon>Ascomycota</taxon>
        <taxon>Saccharomycotina</taxon>
        <taxon>Pichiomycetes</taxon>
        <taxon>Debaryomycetaceae</taxon>
        <taxon>Yamadazyma</taxon>
    </lineage>
</organism>
<name>A0ACA9Y7A6_9ASCO</name>